<dbReference type="EMBL" id="CAAGRJ010019208">
    <property type="protein sequence ID" value="VFV34151.1"/>
    <property type="molecule type" value="Genomic_DNA"/>
</dbReference>
<dbReference type="InterPro" id="IPR043636">
    <property type="entry name" value="L1_RRM_dom"/>
</dbReference>
<proteinExistence type="predicted"/>
<evidence type="ECO:0000313" key="4">
    <source>
        <dbReference type="Proteomes" id="UP000386466"/>
    </source>
</evidence>
<dbReference type="InterPro" id="IPR036691">
    <property type="entry name" value="Endo/exonu/phosph_ase_sf"/>
</dbReference>
<dbReference type="Proteomes" id="UP000386466">
    <property type="component" value="Unassembled WGS sequence"/>
</dbReference>
<feature type="region of interest" description="Disordered" evidence="1">
    <location>
        <begin position="1"/>
        <end position="23"/>
    </location>
</feature>
<dbReference type="Gene3D" id="3.60.10.10">
    <property type="entry name" value="Endonuclease/exonuclease/phosphatase"/>
    <property type="match status" value="1"/>
</dbReference>
<feature type="domain" description="L1 transposable element RRM" evidence="2">
    <location>
        <begin position="27"/>
        <end position="86"/>
    </location>
</feature>
<dbReference type="AlphaFoldDB" id="A0A485NK92"/>
<dbReference type="Pfam" id="PF02994">
    <property type="entry name" value="Transposase_22"/>
    <property type="match status" value="1"/>
</dbReference>
<dbReference type="SUPFAM" id="SSF56219">
    <property type="entry name" value="DNase I-like"/>
    <property type="match status" value="1"/>
</dbReference>
<evidence type="ECO:0000313" key="3">
    <source>
        <dbReference type="EMBL" id="VFV34151.1"/>
    </source>
</evidence>
<sequence length="242" mass="28290">MEKEEAAKKRDKKIQENSRRGRERGAEGVLEQIIVENFPNLGKEKGIEIQEVRTPFRGNLNRSSPQHIIVKLAKYKDKEKILKATHFRPEDNFRLRVRGWRTIYHATRSQKKARVAILISDKLDFKLKAVTRDKEGNYIIITGSIHQEELTIINVYAPNMGAPKYIKQLLTNISNLIGKNVVIAGDFNTPLTTMDRSFRHRINKETRMIHWIRWTSQIYLELCIPKQQNILSSQVHMEHSPR</sequence>
<dbReference type="InterPro" id="IPR004244">
    <property type="entry name" value="Transposase_22"/>
</dbReference>
<dbReference type="PANTHER" id="PTHR11505">
    <property type="entry name" value="L1 TRANSPOSABLE ELEMENT-RELATED"/>
    <property type="match status" value="1"/>
</dbReference>
<keyword evidence="4" id="KW-1185">Reference proteome</keyword>
<evidence type="ECO:0000256" key="1">
    <source>
        <dbReference type="SAM" id="MobiDB-lite"/>
    </source>
</evidence>
<organism evidence="3 4">
    <name type="scientific">Lynx pardinus</name>
    <name type="common">Iberian lynx</name>
    <name type="synonym">Felis pardina</name>
    <dbReference type="NCBI Taxonomy" id="191816"/>
    <lineage>
        <taxon>Eukaryota</taxon>
        <taxon>Metazoa</taxon>
        <taxon>Chordata</taxon>
        <taxon>Craniata</taxon>
        <taxon>Vertebrata</taxon>
        <taxon>Euteleostomi</taxon>
        <taxon>Mammalia</taxon>
        <taxon>Eutheria</taxon>
        <taxon>Laurasiatheria</taxon>
        <taxon>Carnivora</taxon>
        <taxon>Feliformia</taxon>
        <taxon>Felidae</taxon>
        <taxon>Felinae</taxon>
        <taxon>Lynx</taxon>
    </lineage>
</organism>
<evidence type="ECO:0000259" key="2">
    <source>
        <dbReference type="Pfam" id="PF02994"/>
    </source>
</evidence>
<gene>
    <name evidence="3" type="ORF">LYPA_23C000592</name>
</gene>
<name>A0A485NK92_LYNPA</name>
<protein>
    <recommendedName>
        <fullName evidence="2">L1 transposable element RRM domain-containing protein</fullName>
    </recommendedName>
</protein>
<reference evidence="3 4" key="1">
    <citation type="submission" date="2019-01" db="EMBL/GenBank/DDBJ databases">
        <authorList>
            <person name="Alioto T."/>
            <person name="Alioto T."/>
        </authorList>
    </citation>
    <scope>NUCLEOTIDE SEQUENCE [LARGE SCALE GENOMIC DNA]</scope>
</reference>
<accession>A0A485NK92</accession>